<dbReference type="RefSeq" id="XP_011391129.1">
    <property type="nucleotide sequence ID" value="XM_011392827.1"/>
</dbReference>
<evidence type="ECO:0000256" key="2">
    <source>
        <dbReference type="ARBA" id="ARBA00008423"/>
    </source>
</evidence>
<keyword evidence="10" id="KW-1185">Reference proteome</keyword>
<proteinExistence type="inferred from homology"/>
<dbReference type="Gene3D" id="1.10.340.40">
    <property type="entry name" value="Nuclear abundant poly(A) RNA-bind protein 2, N-terminal domain"/>
    <property type="match status" value="1"/>
</dbReference>
<feature type="compositionally biased region" description="Basic and acidic residues" evidence="8">
    <location>
        <begin position="160"/>
        <end position="174"/>
    </location>
</feature>
<dbReference type="PANTHER" id="PTHR14738:SF29">
    <property type="entry name" value="ZINC FINGER CCCH DOMAIN-CONTAINING PROTEIN 14"/>
    <property type="match status" value="1"/>
</dbReference>
<dbReference type="FunFam" id="4.10.1000.40:FF:000004">
    <property type="entry name" value="Uncharacterized protein, isoform A"/>
    <property type="match status" value="1"/>
</dbReference>
<dbReference type="GO" id="GO:0005737">
    <property type="term" value="C:cytoplasm"/>
    <property type="evidence" value="ECO:0000318"/>
    <property type="project" value="GO_Central"/>
</dbReference>
<dbReference type="Proteomes" id="UP000000561">
    <property type="component" value="Chromosome 14"/>
</dbReference>
<evidence type="ECO:0000256" key="6">
    <source>
        <dbReference type="ARBA" id="ARBA00022833"/>
    </source>
</evidence>
<dbReference type="Gene3D" id="4.10.1000.40">
    <property type="match status" value="2"/>
</dbReference>
<dbReference type="InParanoid" id="A0A0D1DXV5"/>
<evidence type="ECO:0000256" key="4">
    <source>
        <dbReference type="ARBA" id="ARBA00022737"/>
    </source>
</evidence>
<feature type="compositionally biased region" description="Low complexity" evidence="8">
    <location>
        <begin position="121"/>
        <end position="130"/>
    </location>
</feature>
<dbReference type="Pfam" id="PF14608">
    <property type="entry name" value="zf-CCCH_2"/>
    <property type="match status" value="3"/>
</dbReference>
<evidence type="ECO:0000256" key="7">
    <source>
        <dbReference type="ARBA" id="ARBA00023242"/>
    </source>
</evidence>
<dbReference type="OrthoDB" id="438553at2759"/>
<feature type="region of interest" description="Disordered" evidence="8">
    <location>
        <begin position="101"/>
        <end position="192"/>
    </location>
</feature>
<organism evidence="9 10">
    <name type="scientific">Mycosarcoma maydis</name>
    <name type="common">Corn smut fungus</name>
    <name type="synonym">Ustilago maydis</name>
    <dbReference type="NCBI Taxonomy" id="5270"/>
    <lineage>
        <taxon>Eukaryota</taxon>
        <taxon>Fungi</taxon>
        <taxon>Dikarya</taxon>
        <taxon>Basidiomycota</taxon>
        <taxon>Ustilaginomycotina</taxon>
        <taxon>Ustilaginomycetes</taxon>
        <taxon>Ustilaginales</taxon>
        <taxon>Ustilaginaceae</taxon>
        <taxon>Mycosarcoma</taxon>
    </lineage>
</organism>
<dbReference type="GO" id="GO:0043488">
    <property type="term" value="P:regulation of mRNA stability"/>
    <property type="evidence" value="ECO:0000318"/>
    <property type="project" value="GO_Central"/>
</dbReference>
<comment type="similarity">
    <text evidence="2">Belongs to the ZC3H14 family.</text>
</comment>
<name>A0A0D1DXV5_MYCMD</name>
<keyword evidence="6" id="KW-0862">Zinc</keyword>
<protein>
    <recommendedName>
        <fullName evidence="11">C3H1-type domain-containing protein</fullName>
    </recommendedName>
</protein>
<dbReference type="VEuPathDB" id="FungiDB:UMAG_04447"/>
<dbReference type="InterPro" id="IPR040366">
    <property type="entry name" value="Nab2/ZC3H14"/>
</dbReference>
<dbReference type="STRING" id="237631.A0A0D1DXV5"/>
<dbReference type="InterPro" id="IPR043094">
    <property type="entry name" value="Nab2/ZC3H14_N_sf"/>
</dbReference>
<evidence type="ECO:0000256" key="3">
    <source>
        <dbReference type="ARBA" id="ARBA00022723"/>
    </source>
</evidence>
<dbReference type="PANTHER" id="PTHR14738">
    <property type="entry name" value="ZINC FINGER CCCH DOMAIN-CONTAINING PROTEIN 14"/>
    <property type="match status" value="1"/>
</dbReference>
<dbReference type="GeneID" id="23564628"/>
<reference evidence="9 10" key="1">
    <citation type="journal article" date="2006" name="Nature">
        <title>Insights from the genome of the biotrophic fungal plant pathogen Ustilago maydis.</title>
        <authorList>
            <person name="Kamper J."/>
            <person name="Kahmann R."/>
            <person name="Bolker M."/>
            <person name="Ma L.J."/>
            <person name="Brefort T."/>
            <person name="Saville B.J."/>
            <person name="Banuett F."/>
            <person name="Kronstad J.W."/>
            <person name="Gold S.E."/>
            <person name="Muller O."/>
            <person name="Perlin M.H."/>
            <person name="Wosten H.A."/>
            <person name="de Vries R."/>
            <person name="Ruiz-Herrera J."/>
            <person name="Reynaga-Pena C.G."/>
            <person name="Snetselaar K."/>
            <person name="McCann M."/>
            <person name="Perez-Martin J."/>
            <person name="Feldbrugge M."/>
            <person name="Basse C.W."/>
            <person name="Steinberg G."/>
            <person name="Ibeas J.I."/>
            <person name="Holloman W."/>
            <person name="Guzman P."/>
            <person name="Farman M."/>
            <person name="Stajich J.E."/>
            <person name="Sentandreu R."/>
            <person name="Gonzalez-Prieto J.M."/>
            <person name="Kennell J.C."/>
            <person name="Molina L."/>
            <person name="Schirawski J."/>
            <person name="Mendoza-Mendoza A."/>
            <person name="Greilinger D."/>
            <person name="Munch K."/>
            <person name="Rossel N."/>
            <person name="Scherer M."/>
            <person name="Vranes M."/>
            <person name="Ladendorf O."/>
            <person name="Vincon V."/>
            <person name="Fuchs U."/>
            <person name="Sandrock B."/>
            <person name="Meng S."/>
            <person name="Ho E.C."/>
            <person name="Cahill M.J."/>
            <person name="Boyce K.J."/>
            <person name="Klose J."/>
            <person name="Klosterman S.J."/>
            <person name="Deelstra H.J."/>
            <person name="Ortiz-Castellanos L."/>
            <person name="Li W."/>
            <person name="Sanchez-Alonso P."/>
            <person name="Schreier P.H."/>
            <person name="Hauser-Hahn I."/>
            <person name="Vaupel M."/>
            <person name="Koopmann E."/>
            <person name="Friedrich G."/>
            <person name="Voss H."/>
            <person name="Schluter T."/>
            <person name="Margolis J."/>
            <person name="Platt D."/>
            <person name="Swimmer C."/>
            <person name="Gnirke A."/>
            <person name="Chen F."/>
            <person name="Vysotskaia V."/>
            <person name="Mannhaupt G."/>
            <person name="Guldener U."/>
            <person name="Munsterkotter M."/>
            <person name="Haase D."/>
            <person name="Oesterheld M."/>
            <person name="Mewes H.W."/>
            <person name="Mauceli E.W."/>
            <person name="DeCaprio D."/>
            <person name="Wade C.M."/>
            <person name="Butler J."/>
            <person name="Young S."/>
            <person name="Jaffe D.B."/>
            <person name="Calvo S."/>
            <person name="Nusbaum C."/>
            <person name="Galagan J."/>
            <person name="Birren B.W."/>
        </authorList>
    </citation>
    <scope>NUCLEOTIDE SEQUENCE [LARGE SCALE GENOMIC DNA]</scope>
    <source>
        <strain evidence="10">DSM 14603 / FGSC 9021 / UM521</strain>
    </source>
</reference>
<evidence type="ECO:0000256" key="1">
    <source>
        <dbReference type="ARBA" id="ARBA00004123"/>
    </source>
</evidence>
<comment type="subcellular location">
    <subcellularLocation>
        <location evidence="1">Nucleus</location>
    </subcellularLocation>
</comment>
<dbReference type="OMA" id="HPPIACK"/>
<keyword evidence="4" id="KW-0677">Repeat</keyword>
<dbReference type="GO" id="GO:0008270">
    <property type="term" value="F:zinc ion binding"/>
    <property type="evidence" value="ECO:0007669"/>
    <property type="project" value="UniProtKB-KW"/>
</dbReference>
<evidence type="ECO:0008006" key="11">
    <source>
        <dbReference type="Google" id="ProtNLM"/>
    </source>
</evidence>
<dbReference type="GO" id="GO:0005634">
    <property type="term" value="C:nucleus"/>
    <property type="evidence" value="ECO:0000318"/>
    <property type="project" value="GO_Central"/>
</dbReference>
<accession>A0A0D1DXV5</accession>
<evidence type="ECO:0000256" key="5">
    <source>
        <dbReference type="ARBA" id="ARBA00022771"/>
    </source>
</evidence>
<dbReference type="GO" id="GO:0008143">
    <property type="term" value="F:poly(A) binding"/>
    <property type="evidence" value="ECO:0000318"/>
    <property type="project" value="GO_Central"/>
</dbReference>
<evidence type="ECO:0000313" key="10">
    <source>
        <dbReference type="Proteomes" id="UP000000561"/>
    </source>
</evidence>
<dbReference type="KEGG" id="uma:UMAG_04447"/>
<dbReference type="AlphaFoldDB" id="A0A0D1DXV5"/>
<dbReference type="EMBL" id="CM003153">
    <property type="protein sequence ID" value="KIS67345.1"/>
    <property type="molecule type" value="Genomic_DNA"/>
</dbReference>
<evidence type="ECO:0000256" key="8">
    <source>
        <dbReference type="SAM" id="MobiDB-lite"/>
    </source>
</evidence>
<dbReference type="eggNOG" id="KOG3702">
    <property type="taxonomic scope" value="Eukaryota"/>
</dbReference>
<keyword evidence="3" id="KW-0479">Metal-binding</keyword>
<keyword evidence="7" id="KW-0539">Nucleus</keyword>
<gene>
    <name evidence="9" type="ORF">UMAG_04447</name>
</gene>
<evidence type="ECO:0000313" key="9">
    <source>
        <dbReference type="EMBL" id="KIS67345.1"/>
    </source>
</evidence>
<sequence>MSSFRNIDVKAPHIQQLQHDIQLQLARHNYSSEDDAVMAEYIVVMLANQKTAEQITAEMHELIGAEYTAAFTEWIWNATQRYLEDHAQAHADASVASSTAAAKAGASDVRTRTDNSRQRWSRSSPPSAASRAREHSRSRSPAHLNERDTSDHRRSRSPPQRRDDNRHHTSRDYSSHAATSSAVLGTDEQPFDGEAHWRARAKERRNNPPPRVHGGPKEARIFHAAYNQAVRNDANANRELFPDTNANTDHEPPPEYTPCSSVSIFGRAGIPDPRAPEFVPCSAPSPFASAQGEAGSTSVSTAAPDGKAASIFARIDPMLPNNQPLPAAALEPEPLRNHPSEFPTEPTKTSMCRWNVGCTNPMCDYLHASPANAGLNGDPNALVLSHQKCLFGARCINKDCVRAHVSPAVTKIQARQAAPVRLTLAETARTEASGPAAPAQVSLDSALPSQASSRPCRFGAACTRADCFFSHPAQRAYTTASSTRDPARLRCRFGLGCTKPDCPFTHPPGQRAKAGATADRLSAFAQVSDDHMQDHRATLDQFTAA</sequence>
<keyword evidence="5" id="KW-0863">Zinc-finger</keyword>